<feature type="transmembrane region" description="Helical" evidence="1">
    <location>
        <begin position="230"/>
        <end position="251"/>
    </location>
</feature>
<comment type="caution">
    <text evidence="3">The sequence shown here is derived from an EMBL/GenBank/DDBJ whole genome shotgun (WGS) entry which is preliminary data.</text>
</comment>
<feature type="transmembrane region" description="Helical" evidence="1">
    <location>
        <begin position="205"/>
        <end position="223"/>
    </location>
</feature>
<feature type="transmembrane region" description="Helical" evidence="1">
    <location>
        <begin position="30"/>
        <end position="47"/>
    </location>
</feature>
<sequence length="252" mass="28263">MKMKKELYIPVLGIAAGELMMLFGHVYLSLAVHIINLQGIILLLIFSNSSSPAKNILQSLLLLLLMRIINLAMPQFFTTTLMWYPLVYGIMFLPIYSIIQNQQISSREIGIDFKNLHIYLPAAILIGAAVALAEYNILYPKSLIDNIKPHNVALIIIVMFVFVGLVEELIFRSILQTRLEKILGLNYGLLLSAILFGIMHAGYGLINEIFFASLFGIMIGYIFQKTRSFPFILTIHGTANVFLFGLLPVVLA</sequence>
<feature type="transmembrane region" description="Helical" evidence="1">
    <location>
        <begin position="59"/>
        <end position="77"/>
    </location>
</feature>
<keyword evidence="3" id="KW-0645">Protease</keyword>
<keyword evidence="1" id="KW-1133">Transmembrane helix</keyword>
<dbReference type="Pfam" id="PF02517">
    <property type="entry name" value="Rce1-like"/>
    <property type="match status" value="1"/>
</dbReference>
<dbReference type="Proteomes" id="UP000027153">
    <property type="component" value="Unassembled WGS sequence"/>
</dbReference>
<protein>
    <submittedName>
        <fullName evidence="3">CAAX amino terminal protease family</fullName>
    </submittedName>
</protein>
<dbReference type="AlphaFoldDB" id="A0A062V530"/>
<feature type="transmembrane region" description="Helical" evidence="1">
    <location>
        <begin position="7"/>
        <end position="24"/>
    </location>
</feature>
<feature type="domain" description="CAAX prenyl protease 2/Lysostaphin resistance protein A-like" evidence="2">
    <location>
        <begin position="151"/>
        <end position="242"/>
    </location>
</feature>
<feature type="transmembrane region" description="Helical" evidence="1">
    <location>
        <begin position="119"/>
        <end position="139"/>
    </location>
</feature>
<keyword evidence="3" id="KW-0378">Hydrolase</keyword>
<evidence type="ECO:0000259" key="2">
    <source>
        <dbReference type="Pfam" id="PF02517"/>
    </source>
</evidence>
<name>A0A062V530_9EURY</name>
<dbReference type="GO" id="GO:0006508">
    <property type="term" value="P:proteolysis"/>
    <property type="evidence" value="ECO:0007669"/>
    <property type="project" value="UniProtKB-KW"/>
</dbReference>
<keyword evidence="1" id="KW-0472">Membrane</keyword>
<dbReference type="EMBL" id="JMIY01000004">
    <property type="protein sequence ID" value="KCZ71723.1"/>
    <property type="molecule type" value="Genomic_DNA"/>
</dbReference>
<evidence type="ECO:0000313" key="4">
    <source>
        <dbReference type="Proteomes" id="UP000027153"/>
    </source>
</evidence>
<accession>A0A062V530</accession>
<proteinExistence type="predicted"/>
<dbReference type="OrthoDB" id="275779at2157"/>
<organism evidence="3 4">
    <name type="scientific">Candidatus Methanoperedens nitratireducens</name>
    <dbReference type="NCBI Taxonomy" id="1392998"/>
    <lineage>
        <taxon>Archaea</taxon>
        <taxon>Methanobacteriati</taxon>
        <taxon>Methanobacteriota</taxon>
        <taxon>Stenosarchaea group</taxon>
        <taxon>Methanomicrobia</taxon>
        <taxon>Methanosarcinales</taxon>
        <taxon>ANME-2 cluster</taxon>
        <taxon>Candidatus Methanoperedentaceae</taxon>
        <taxon>Candidatus Methanoperedens</taxon>
    </lineage>
</organism>
<evidence type="ECO:0000256" key="1">
    <source>
        <dbReference type="SAM" id="Phobius"/>
    </source>
</evidence>
<dbReference type="InterPro" id="IPR003675">
    <property type="entry name" value="Rce1/LyrA-like_dom"/>
</dbReference>
<dbReference type="GO" id="GO:0004175">
    <property type="term" value="F:endopeptidase activity"/>
    <property type="evidence" value="ECO:0007669"/>
    <property type="project" value="UniProtKB-ARBA"/>
</dbReference>
<keyword evidence="4" id="KW-1185">Reference proteome</keyword>
<dbReference type="GO" id="GO:0080120">
    <property type="term" value="P:CAAX-box protein maturation"/>
    <property type="evidence" value="ECO:0007669"/>
    <property type="project" value="UniProtKB-ARBA"/>
</dbReference>
<keyword evidence="1" id="KW-0812">Transmembrane</keyword>
<dbReference type="PATRIC" id="fig|1392998.3.peg.1778"/>
<evidence type="ECO:0000313" key="3">
    <source>
        <dbReference type="EMBL" id="KCZ71723.1"/>
    </source>
</evidence>
<dbReference type="RefSeq" id="WP_157834029.1">
    <property type="nucleotide sequence ID" value="NZ_JMIY01000004.1"/>
</dbReference>
<feature type="transmembrane region" description="Helical" evidence="1">
    <location>
        <begin position="83"/>
        <end position="99"/>
    </location>
</feature>
<reference evidence="3 4" key="1">
    <citation type="journal article" date="2013" name="Nature">
        <title>Anaerobic oxidation of methane coupled to nitrate reduction in a novel archaeal lineage.</title>
        <authorList>
            <person name="Haroon M.F."/>
            <person name="Hu S."/>
            <person name="Shi Y."/>
            <person name="Imelfort M."/>
            <person name="Keller J."/>
            <person name="Hugenholtz P."/>
            <person name="Yuan Z."/>
            <person name="Tyson G.W."/>
        </authorList>
    </citation>
    <scope>NUCLEOTIDE SEQUENCE [LARGE SCALE GENOMIC DNA]</scope>
    <source>
        <strain evidence="3 4">ANME-2d</strain>
    </source>
</reference>
<feature type="transmembrane region" description="Helical" evidence="1">
    <location>
        <begin position="182"/>
        <end position="199"/>
    </location>
</feature>
<feature type="transmembrane region" description="Helical" evidence="1">
    <location>
        <begin position="151"/>
        <end position="170"/>
    </location>
</feature>
<gene>
    <name evidence="3" type="ORF">ANME2D_01777</name>
</gene>